<evidence type="ECO:0000313" key="2">
    <source>
        <dbReference type="EMBL" id="GAB1254834.1"/>
    </source>
</evidence>
<organism evidence="2 3">
    <name type="scientific">Desulfovibrio falkowii</name>
    <dbReference type="NCBI Taxonomy" id="3136602"/>
    <lineage>
        <taxon>Bacteria</taxon>
        <taxon>Pseudomonadati</taxon>
        <taxon>Thermodesulfobacteriota</taxon>
        <taxon>Desulfovibrionia</taxon>
        <taxon>Desulfovibrionales</taxon>
        <taxon>Desulfovibrionaceae</taxon>
        <taxon>Desulfovibrio</taxon>
    </lineage>
</organism>
<name>A0ABQ0EB16_9BACT</name>
<keyword evidence="1" id="KW-0812">Transmembrane</keyword>
<evidence type="ECO:0000256" key="1">
    <source>
        <dbReference type="SAM" id="Phobius"/>
    </source>
</evidence>
<reference evidence="2 3" key="1">
    <citation type="journal article" date="2025" name="Int. J. Syst. Evol. Microbiol.">
        <title>Desulfovibrio falkowii sp. nov., Porphyromonas miyakawae sp. nov., Mediterraneibacter flintii sp. nov. and Owariibacterium komagatae gen. nov., sp. nov., isolated from human faeces.</title>
        <authorList>
            <person name="Hamaguchi T."/>
            <person name="Ohara M."/>
            <person name="Hisatomi A."/>
            <person name="Sekiguchi K."/>
            <person name="Takeda J.I."/>
            <person name="Ueyama J."/>
            <person name="Ito M."/>
            <person name="Nishiwaki H."/>
            <person name="Ogi T."/>
            <person name="Hirayama M."/>
            <person name="Ohkuma M."/>
            <person name="Sakamoto M."/>
            <person name="Ohno K."/>
        </authorList>
    </citation>
    <scope>NUCLEOTIDE SEQUENCE [LARGE SCALE GENOMIC DNA]</scope>
    <source>
        <strain evidence="2 3">13CB8C</strain>
    </source>
</reference>
<gene>
    <name evidence="2" type="ORF">Defa_23210</name>
</gene>
<keyword evidence="3" id="KW-1185">Reference proteome</keyword>
<protein>
    <submittedName>
        <fullName evidence="2">Uncharacterized protein</fullName>
    </submittedName>
</protein>
<keyword evidence="1" id="KW-0472">Membrane</keyword>
<accession>A0ABQ0EB16</accession>
<dbReference type="EMBL" id="BAAFSG010000001">
    <property type="protein sequence ID" value="GAB1254834.1"/>
    <property type="molecule type" value="Genomic_DNA"/>
</dbReference>
<comment type="caution">
    <text evidence="2">The sequence shown here is derived from an EMBL/GenBank/DDBJ whole genome shotgun (WGS) entry which is preliminary data.</text>
</comment>
<proteinExistence type="predicted"/>
<sequence>MPYDFQRYTTNGLRKLLEENGFEIFKQERLLSDCRAPAQLFLAWLYDTLQLGSRRTSVQLLLAAFLCAPVSLAATALSKITPQNTNTYMDNMVLAKRVRI</sequence>
<evidence type="ECO:0000313" key="3">
    <source>
        <dbReference type="Proteomes" id="UP001628192"/>
    </source>
</evidence>
<feature type="transmembrane region" description="Helical" evidence="1">
    <location>
        <begin position="60"/>
        <end position="80"/>
    </location>
</feature>
<dbReference type="RefSeq" id="WP_407844994.1">
    <property type="nucleotide sequence ID" value="NZ_BAAFSG010000001.1"/>
</dbReference>
<keyword evidence="1" id="KW-1133">Transmembrane helix</keyword>
<dbReference type="Proteomes" id="UP001628192">
    <property type="component" value="Unassembled WGS sequence"/>
</dbReference>